<dbReference type="AlphaFoldDB" id="A0A0M0BMU5"/>
<dbReference type="InterPro" id="IPR029063">
    <property type="entry name" value="SAM-dependent_MTases_sf"/>
</dbReference>
<proteinExistence type="predicted"/>
<evidence type="ECO:0000313" key="1">
    <source>
        <dbReference type="EMBL" id="KON29660.1"/>
    </source>
</evidence>
<dbReference type="Pfam" id="PF03602">
    <property type="entry name" value="Cons_hypoth95"/>
    <property type="match status" value="1"/>
</dbReference>
<gene>
    <name evidence="1" type="ORF">AC482_05935</name>
</gene>
<dbReference type="CDD" id="cd02440">
    <property type="entry name" value="AdoMet_MTases"/>
    <property type="match status" value="1"/>
</dbReference>
<dbReference type="EMBL" id="LFWZ01000056">
    <property type="protein sequence ID" value="KON29660.1"/>
    <property type="molecule type" value="Genomic_DNA"/>
</dbReference>
<reference evidence="1 2" key="1">
    <citation type="submission" date="2015-06" db="EMBL/GenBank/DDBJ databases">
        <title>New insights into the roles of widespread benthic archaea in carbon and nitrogen cycling.</title>
        <authorList>
            <person name="Lazar C.S."/>
            <person name="Baker B.J."/>
            <person name="Seitz K.W."/>
            <person name="Hyde A.S."/>
            <person name="Dick G.J."/>
            <person name="Hinrichs K.-U."/>
            <person name="Teske A.P."/>
        </authorList>
    </citation>
    <scope>NUCLEOTIDE SEQUENCE [LARGE SCALE GENOMIC DNA]</scope>
    <source>
        <strain evidence="1">DG-45</strain>
    </source>
</reference>
<sequence length="276" mass="29976">MPPLLTSAVARKILEGSDVVSLDLGLSEAPVALGEEAVTLPGGVIVELEDLRRVSERDDAVFFPDGDALYMVAISDGHFYKLVPTDGAPTLEIDGVRMHRTKGTTPDADAEEKVEALEVRGGRVLDTCTGLGYTALAALGRGADLVVSIELRPEVLRMAGMNPWSRGIFGDRRVHPLLGDAYDALDALPRGFFDHVVHDPPRLALAGQLYGQSFYAKVFRVLRGGGGLFHYTGEPGSRRRGIDLRRGVMRRLGQAGFVDLVHHENVRGVTCRKPER</sequence>
<organism evidence="1 2">
    <name type="scientific">miscellaneous Crenarchaeota group-15 archaeon DG-45</name>
    <dbReference type="NCBI Taxonomy" id="1685127"/>
    <lineage>
        <taxon>Archaea</taxon>
        <taxon>Candidatus Bathyarchaeota</taxon>
        <taxon>MCG-15</taxon>
    </lineage>
</organism>
<dbReference type="Proteomes" id="UP000037210">
    <property type="component" value="Unassembled WGS sequence"/>
</dbReference>
<comment type="caution">
    <text evidence="1">The sequence shown here is derived from an EMBL/GenBank/DDBJ whole genome shotgun (WGS) entry which is preliminary data.</text>
</comment>
<protein>
    <recommendedName>
        <fullName evidence="3">MnmC-like methyltransferase domain-containing protein</fullName>
    </recommendedName>
</protein>
<evidence type="ECO:0008006" key="3">
    <source>
        <dbReference type="Google" id="ProtNLM"/>
    </source>
</evidence>
<dbReference type="Gene3D" id="3.40.50.150">
    <property type="entry name" value="Vaccinia Virus protein VP39"/>
    <property type="match status" value="1"/>
</dbReference>
<name>A0A0M0BMU5_9ARCH</name>
<accession>A0A0M0BMU5</accession>
<evidence type="ECO:0000313" key="2">
    <source>
        <dbReference type="Proteomes" id="UP000037210"/>
    </source>
</evidence>
<dbReference type="SUPFAM" id="SSF53335">
    <property type="entry name" value="S-adenosyl-L-methionine-dependent methyltransferases"/>
    <property type="match status" value="1"/>
</dbReference>